<evidence type="ECO:0000313" key="2">
    <source>
        <dbReference type="EMBL" id="EDP14518.1"/>
    </source>
</evidence>
<dbReference type="AlphaFoldDB" id="A8RY90"/>
<accession>A8RY90</accession>
<name>A8RY90_ENTBW</name>
<proteinExistence type="predicted"/>
<feature type="region of interest" description="Disordered" evidence="1">
    <location>
        <begin position="18"/>
        <end position="46"/>
    </location>
</feature>
<dbReference type="HOGENOM" id="CLU_3181992_0_0_9"/>
<protein>
    <submittedName>
        <fullName evidence="2">Uncharacterized protein</fullName>
    </submittedName>
</protein>
<dbReference type="Proteomes" id="UP000005396">
    <property type="component" value="Unassembled WGS sequence"/>
</dbReference>
<dbReference type="PaxDb" id="411902-CLOBOL_05060"/>
<evidence type="ECO:0000313" key="3">
    <source>
        <dbReference type="Proteomes" id="UP000005396"/>
    </source>
</evidence>
<reference evidence="2 3" key="1">
    <citation type="submission" date="2007-08" db="EMBL/GenBank/DDBJ databases">
        <authorList>
            <person name="Fulton L."/>
            <person name="Clifton S."/>
            <person name="Fulton B."/>
            <person name="Xu J."/>
            <person name="Minx P."/>
            <person name="Pepin K.H."/>
            <person name="Johnson M."/>
            <person name="Thiruvilangam P."/>
            <person name="Bhonagiri V."/>
            <person name="Nash W.E."/>
            <person name="Mardis E.R."/>
            <person name="Wilson R.K."/>
        </authorList>
    </citation>
    <scope>NUCLEOTIDE SEQUENCE [LARGE SCALE GENOMIC DNA]</scope>
    <source>
        <strain evidence="3">ATCC BAA-613 / DSM 15670 / CCUG 46953 / JCM 12243 / WAL 16351</strain>
    </source>
</reference>
<evidence type="ECO:0000256" key="1">
    <source>
        <dbReference type="SAM" id="MobiDB-lite"/>
    </source>
</evidence>
<comment type="caution">
    <text evidence="2">The sequence shown here is derived from an EMBL/GenBank/DDBJ whole genome shotgun (WGS) entry which is preliminary data.</text>
</comment>
<feature type="compositionally biased region" description="Low complexity" evidence="1">
    <location>
        <begin position="26"/>
        <end position="46"/>
    </location>
</feature>
<organism evidence="2 3">
    <name type="scientific">Enterocloster bolteae (strain ATCC BAA-613 / DSM 15670 / CCUG 46953 / JCM 12243 / WAL 16351)</name>
    <name type="common">Clostridium bolteae</name>
    <dbReference type="NCBI Taxonomy" id="411902"/>
    <lineage>
        <taxon>Bacteria</taxon>
        <taxon>Bacillati</taxon>
        <taxon>Bacillota</taxon>
        <taxon>Clostridia</taxon>
        <taxon>Lachnospirales</taxon>
        <taxon>Lachnospiraceae</taxon>
        <taxon>Enterocloster</taxon>
    </lineage>
</organism>
<gene>
    <name evidence="2" type="ORF">CLOBOL_05060</name>
</gene>
<sequence length="46" mass="4846">MTFCRDLADCGKRTVCGKGTKQSTCGPQQGQPGNNQAQAGGSMKWI</sequence>
<dbReference type="EMBL" id="ABCC02000039">
    <property type="protein sequence ID" value="EDP14518.1"/>
    <property type="molecule type" value="Genomic_DNA"/>
</dbReference>
<reference evidence="2 3" key="2">
    <citation type="submission" date="2007-09" db="EMBL/GenBank/DDBJ databases">
        <title>Draft genome sequence of Clostridium bolteae (ATCC BAA-613).</title>
        <authorList>
            <person name="Sudarsanam P."/>
            <person name="Ley R."/>
            <person name="Guruge J."/>
            <person name="Turnbaugh P.J."/>
            <person name="Mahowald M."/>
            <person name="Liep D."/>
            <person name="Gordon J."/>
        </authorList>
    </citation>
    <scope>NUCLEOTIDE SEQUENCE [LARGE SCALE GENOMIC DNA]</scope>
    <source>
        <strain evidence="3">ATCC BAA-613 / DSM 15670 / CCUG 46953 / JCM 12243 / WAL 16351</strain>
    </source>
</reference>